<dbReference type="InterPro" id="IPR036291">
    <property type="entry name" value="NAD(P)-bd_dom_sf"/>
</dbReference>
<dbReference type="GO" id="GO:0003824">
    <property type="term" value="F:catalytic activity"/>
    <property type="evidence" value="ECO:0007669"/>
    <property type="project" value="UniProtKB-ARBA"/>
</dbReference>
<gene>
    <name evidence="2" type="ORF">WR25_18785</name>
</gene>
<evidence type="ECO:0000313" key="2">
    <source>
        <dbReference type="EMBL" id="PAV63953.1"/>
    </source>
</evidence>
<name>A0A2A2JQM5_9BILA</name>
<dbReference type="PANTHER" id="PTHR43000">
    <property type="entry name" value="DTDP-D-GLUCOSE 4,6-DEHYDRATASE-RELATED"/>
    <property type="match status" value="1"/>
</dbReference>
<dbReference type="Gene3D" id="3.90.25.10">
    <property type="entry name" value="UDP-galactose 4-epimerase, domain 1"/>
    <property type="match status" value="1"/>
</dbReference>
<dbReference type="OrthoDB" id="16464at2759"/>
<accession>A0A2A2JQM5</accession>
<dbReference type="Proteomes" id="UP000218231">
    <property type="component" value="Unassembled WGS sequence"/>
</dbReference>
<organism evidence="2 3">
    <name type="scientific">Diploscapter pachys</name>
    <dbReference type="NCBI Taxonomy" id="2018661"/>
    <lineage>
        <taxon>Eukaryota</taxon>
        <taxon>Metazoa</taxon>
        <taxon>Ecdysozoa</taxon>
        <taxon>Nematoda</taxon>
        <taxon>Chromadorea</taxon>
        <taxon>Rhabditida</taxon>
        <taxon>Rhabditina</taxon>
        <taxon>Rhabditomorpha</taxon>
        <taxon>Rhabditoidea</taxon>
        <taxon>Rhabditidae</taxon>
        <taxon>Diploscapter</taxon>
    </lineage>
</organism>
<dbReference type="Pfam" id="PF16363">
    <property type="entry name" value="GDP_Man_Dehyd"/>
    <property type="match status" value="1"/>
</dbReference>
<reference evidence="2 3" key="1">
    <citation type="journal article" date="2017" name="Curr. Biol.">
        <title>Genome architecture and evolution of a unichromosomal asexual nematode.</title>
        <authorList>
            <person name="Fradin H."/>
            <person name="Zegar C."/>
            <person name="Gutwein M."/>
            <person name="Lucas J."/>
            <person name="Kovtun M."/>
            <person name="Corcoran D."/>
            <person name="Baugh L.R."/>
            <person name="Kiontke K."/>
            <person name="Gunsalus K."/>
            <person name="Fitch D.H."/>
            <person name="Piano F."/>
        </authorList>
    </citation>
    <scope>NUCLEOTIDE SEQUENCE [LARGE SCALE GENOMIC DNA]</scope>
    <source>
        <strain evidence="2">PF1309</strain>
    </source>
</reference>
<comment type="caution">
    <text evidence="2">The sequence shown here is derived from an EMBL/GenBank/DDBJ whole genome shotgun (WGS) entry which is preliminary data.</text>
</comment>
<dbReference type="InterPro" id="IPR016040">
    <property type="entry name" value="NAD(P)-bd_dom"/>
</dbReference>
<evidence type="ECO:0000313" key="3">
    <source>
        <dbReference type="Proteomes" id="UP000218231"/>
    </source>
</evidence>
<dbReference type="SUPFAM" id="SSF51735">
    <property type="entry name" value="NAD(P)-binding Rossmann-fold domains"/>
    <property type="match status" value="2"/>
</dbReference>
<evidence type="ECO:0000259" key="1">
    <source>
        <dbReference type="Pfam" id="PF16363"/>
    </source>
</evidence>
<dbReference type="STRING" id="2018661.A0A2A2JQM5"/>
<dbReference type="AlphaFoldDB" id="A0A2A2JQM5"/>
<feature type="domain" description="NAD(P)-binding" evidence="1">
    <location>
        <begin position="15"/>
        <end position="329"/>
    </location>
</feature>
<sequence>MAKSLQTPQVPKNVLITGGCGFIGSNFVNFIHAAWPQANFANVDKLILDSDLHNINEEVHNSERFTQVLADIRNQAAIGKVLKDYQIDTVIHLAADCTSTRCYGETREAFENNVASFIYFLDAVKEYGKITKFVHISTDEVYGDSELTDDEKPKLENDAILKPGNPYAATKIAGEAYCHAYRVQYGLPIVIVRINNVYGPNQWNVKVVPRFIQIAKAQGEFTIQGSGKQLRSWLFVDDASAGLQAVAERGRVGEIYNLGTYFEKNVHDLAVCIQAEVDRQLGRPISEARFKSIPDRPYNDMRYLIGIEKANVELGWKPNIPFEEGMRRTIASELQHRTSIKMRVGIYGGKGYVGGELIKELERRKIPYALAEKKVGFDSDQEVEEELSILGVTHVACVTGRTSGGGINTIEYLEGGPDKTHINIRDNLYSAMLLAHLSRKYGLHYTYIGTGYVFSYDKEHPVGSGKGFKEEDTPTFFGSSYSVVKAFTDRQKGWESINARITLPLSFDTIQPRNLLTKIVNYKELFDVPVSITVLPDCLKALVSLMEKRYGGTLNLVNPEPISLYEIVKLYKEIVDPSLDPKPIDISSERGQQLLNTKGNCALDTTRLESLMKIPTAKESILKYFESIKSSK</sequence>
<protein>
    <recommendedName>
        <fullName evidence="1">NAD(P)-binding domain-containing protein</fullName>
    </recommendedName>
</protein>
<dbReference type="Gene3D" id="3.40.50.720">
    <property type="entry name" value="NAD(P)-binding Rossmann-like Domain"/>
    <property type="match status" value="2"/>
</dbReference>
<dbReference type="EMBL" id="LIAE01010290">
    <property type="protein sequence ID" value="PAV63953.1"/>
    <property type="molecule type" value="Genomic_DNA"/>
</dbReference>
<keyword evidence="3" id="KW-1185">Reference proteome</keyword>
<proteinExistence type="predicted"/>